<dbReference type="AlphaFoldDB" id="A0A498H1I9"/>
<evidence type="ECO:0000313" key="3">
    <source>
        <dbReference type="Proteomes" id="UP000290932"/>
    </source>
</evidence>
<comment type="caution">
    <text evidence="2">The sequence shown here is derived from an EMBL/GenBank/DDBJ whole genome shotgun (WGS) entry which is preliminary data.</text>
</comment>
<name>A0A498H1I9_9EURY</name>
<sequence length="77" mass="8384">MHGEREATKEQVFRDVTATCIRDLRQADAAALFMVSIPLVLNLTRRPAGHRQGNGTDGMNGRYSAGSDGNTLPEKGR</sequence>
<accession>A0A498H1I9</accession>
<reference evidence="2 3" key="1">
    <citation type="journal article" date="2015" name="Int. J. Syst. Evol. Microbiol.">
        <title>Methanoculleus taiwanensis sp. nov., a methanogen isolated from deep marine sediment at the deformation front area near Taiwan.</title>
        <authorList>
            <person name="Weng C.Y."/>
            <person name="Chen S.C."/>
            <person name="Lai M.C."/>
            <person name="Wu S.Y."/>
            <person name="Lin S."/>
            <person name="Yang T.F."/>
            <person name="Chen P.C."/>
        </authorList>
    </citation>
    <scope>NUCLEOTIDE SEQUENCE [LARGE SCALE GENOMIC DNA]</scope>
    <source>
        <strain evidence="2 3">CYW4</strain>
    </source>
</reference>
<evidence type="ECO:0000313" key="2">
    <source>
        <dbReference type="EMBL" id="RXE56205.1"/>
    </source>
</evidence>
<proteinExistence type="predicted"/>
<gene>
    <name evidence="2" type="ORF">ABH15_08635</name>
</gene>
<feature type="region of interest" description="Disordered" evidence="1">
    <location>
        <begin position="44"/>
        <end position="77"/>
    </location>
</feature>
<dbReference type="EMBL" id="LHQS01000002">
    <property type="protein sequence ID" value="RXE56205.1"/>
    <property type="molecule type" value="Genomic_DNA"/>
</dbReference>
<organism evidence="2 3">
    <name type="scientific">Methanoculleus taiwanensis</name>
    <dbReference type="NCBI Taxonomy" id="1550565"/>
    <lineage>
        <taxon>Archaea</taxon>
        <taxon>Methanobacteriati</taxon>
        <taxon>Methanobacteriota</taxon>
        <taxon>Stenosarchaea group</taxon>
        <taxon>Methanomicrobia</taxon>
        <taxon>Methanomicrobiales</taxon>
        <taxon>Methanomicrobiaceae</taxon>
        <taxon>Methanoculleus</taxon>
    </lineage>
</organism>
<dbReference type="Proteomes" id="UP000290932">
    <property type="component" value="Unassembled WGS sequence"/>
</dbReference>
<protein>
    <submittedName>
        <fullName evidence="2">Uncharacterized protein</fullName>
    </submittedName>
</protein>
<dbReference type="RefSeq" id="WP_128693957.1">
    <property type="nucleotide sequence ID" value="NZ_LHQS01000002.1"/>
</dbReference>
<keyword evidence="3" id="KW-1185">Reference proteome</keyword>
<evidence type="ECO:0000256" key="1">
    <source>
        <dbReference type="SAM" id="MobiDB-lite"/>
    </source>
</evidence>